<gene>
    <name evidence="1" type="ORF">NQU54_48150</name>
</gene>
<sequence>MWFVDALYRDHAEVEDRVKAAKRTGLGLLPSTSWQLSTAWILTATTAADLDAWTRLLLLVDRRQRRQARAIGPRRRLTYLRGL</sequence>
<organism evidence="1 2">
    <name type="scientific">Streptomyces malaysiensis subsp. samsunensis</name>
    <dbReference type="NCBI Taxonomy" id="459658"/>
    <lineage>
        <taxon>Bacteria</taxon>
        <taxon>Bacillati</taxon>
        <taxon>Actinomycetota</taxon>
        <taxon>Actinomycetes</taxon>
        <taxon>Kitasatosporales</taxon>
        <taxon>Streptomycetaceae</taxon>
        <taxon>Streptomyces</taxon>
        <taxon>Streptomyces violaceusniger group</taxon>
    </lineage>
</organism>
<feature type="non-terminal residue" evidence="1">
    <location>
        <position position="83"/>
    </location>
</feature>
<comment type="caution">
    <text evidence="1">The sequence shown here is derived from an EMBL/GenBank/DDBJ whole genome shotgun (WGS) entry which is preliminary data.</text>
</comment>
<accession>A0A9X2M7M5</accession>
<protein>
    <submittedName>
        <fullName evidence="1">IS1380 family transposase</fullName>
    </submittedName>
</protein>
<evidence type="ECO:0000313" key="1">
    <source>
        <dbReference type="EMBL" id="MCQ8836558.1"/>
    </source>
</evidence>
<reference evidence="1" key="1">
    <citation type="submission" date="2022-06" db="EMBL/GenBank/DDBJ databases">
        <title>WGS of actinobacteria.</title>
        <authorList>
            <person name="Thawai C."/>
        </authorList>
    </citation>
    <scope>NUCLEOTIDE SEQUENCE</scope>
    <source>
        <strain evidence="1">DSM 42010</strain>
    </source>
</reference>
<dbReference type="AlphaFoldDB" id="A0A9X2M7M5"/>
<keyword evidence="2" id="KW-1185">Reference proteome</keyword>
<dbReference type="EMBL" id="JANIIC010000166">
    <property type="protein sequence ID" value="MCQ8836558.1"/>
    <property type="molecule type" value="Genomic_DNA"/>
</dbReference>
<name>A0A9X2M7M5_STRMQ</name>
<evidence type="ECO:0000313" key="2">
    <source>
        <dbReference type="Proteomes" id="UP001142400"/>
    </source>
</evidence>
<dbReference type="Proteomes" id="UP001142400">
    <property type="component" value="Unassembled WGS sequence"/>
</dbReference>
<proteinExistence type="predicted"/>